<keyword evidence="2 4" id="KW-0238">DNA-binding</keyword>
<feature type="domain" description="HTH tetR-type" evidence="5">
    <location>
        <begin position="26"/>
        <end position="86"/>
    </location>
</feature>
<evidence type="ECO:0000256" key="2">
    <source>
        <dbReference type="ARBA" id="ARBA00023125"/>
    </source>
</evidence>
<protein>
    <submittedName>
        <fullName evidence="6">TetR/AcrR family transcriptional regulator</fullName>
    </submittedName>
</protein>
<dbReference type="InterPro" id="IPR009057">
    <property type="entry name" value="Homeodomain-like_sf"/>
</dbReference>
<evidence type="ECO:0000313" key="7">
    <source>
        <dbReference type="Proteomes" id="UP000309992"/>
    </source>
</evidence>
<keyword evidence="7" id="KW-1185">Reference proteome</keyword>
<organism evidence="6 7">
    <name type="scientific">Prauserella endophytica</name>
    <dbReference type="NCBI Taxonomy" id="1592324"/>
    <lineage>
        <taxon>Bacteria</taxon>
        <taxon>Bacillati</taxon>
        <taxon>Actinomycetota</taxon>
        <taxon>Actinomycetes</taxon>
        <taxon>Pseudonocardiales</taxon>
        <taxon>Pseudonocardiaceae</taxon>
        <taxon>Prauserella</taxon>
        <taxon>Prauserella coralliicola group</taxon>
    </lineage>
</organism>
<accession>A0ABY2S596</accession>
<dbReference type="Pfam" id="PF02909">
    <property type="entry name" value="TetR_C_1"/>
    <property type="match status" value="1"/>
</dbReference>
<dbReference type="RefSeq" id="WP_113644660.1">
    <property type="nucleotide sequence ID" value="NZ_SWMS01000006.1"/>
</dbReference>
<dbReference type="SUPFAM" id="SSF46689">
    <property type="entry name" value="Homeodomain-like"/>
    <property type="match status" value="1"/>
</dbReference>
<evidence type="ECO:0000256" key="3">
    <source>
        <dbReference type="ARBA" id="ARBA00023163"/>
    </source>
</evidence>
<dbReference type="InterPro" id="IPR001647">
    <property type="entry name" value="HTH_TetR"/>
</dbReference>
<evidence type="ECO:0000313" key="6">
    <source>
        <dbReference type="EMBL" id="TKG71107.1"/>
    </source>
</evidence>
<dbReference type="PANTHER" id="PTHR30055:SF151">
    <property type="entry name" value="TRANSCRIPTIONAL REGULATORY PROTEIN"/>
    <property type="match status" value="1"/>
</dbReference>
<dbReference type="InterPro" id="IPR036271">
    <property type="entry name" value="Tet_transcr_reg_TetR-rel_C_sf"/>
</dbReference>
<dbReference type="SUPFAM" id="SSF48498">
    <property type="entry name" value="Tetracyclin repressor-like, C-terminal domain"/>
    <property type="match status" value="1"/>
</dbReference>
<dbReference type="Proteomes" id="UP000309992">
    <property type="component" value="Unassembled WGS sequence"/>
</dbReference>
<evidence type="ECO:0000259" key="5">
    <source>
        <dbReference type="PROSITE" id="PS50977"/>
    </source>
</evidence>
<dbReference type="InterPro" id="IPR004111">
    <property type="entry name" value="Repressor_TetR_C"/>
</dbReference>
<evidence type="ECO:0000256" key="4">
    <source>
        <dbReference type="PROSITE-ProRule" id="PRU00335"/>
    </source>
</evidence>
<proteinExistence type="predicted"/>
<dbReference type="Gene3D" id="1.10.10.60">
    <property type="entry name" value="Homeodomain-like"/>
    <property type="match status" value="1"/>
</dbReference>
<dbReference type="PANTHER" id="PTHR30055">
    <property type="entry name" value="HTH-TYPE TRANSCRIPTIONAL REGULATOR RUTR"/>
    <property type="match status" value="1"/>
</dbReference>
<reference evidence="6 7" key="1">
    <citation type="journal article" date="2015" name="Antonie Van Leeuwenhoek">
        <title>Prauserella endophytica sp. nov., an endophytic actinobacterium isolated from Tamarix taklamakanensis.</title>
        <authorList>
            <person name="Liu J.M."/>
            <person name="Habden X."/>
            <person name="Guo L."/>
            <person name="Tuo L."/>
            <person name="Jiang Z.K."/>
            <person name="Liu S.W."/>
            <person name="Liu X.F."/>
            <person name="Chen L."/>
            <person name="Li R.F."/>
            <person name="Zhang Y.Q."/>
            <person name="Sun C.H."/>
        </authorList>
    </citation>
    <scope>NUCLEOTIDE SEQUENCE [LARGE SCALE GENOMIC DNA]</scope>
    <source>
        <strain evidence="6 7">CGMCC 4.7182</strain>
    </source>
</reference>
<sequence>MAEDPRKRVELLWGASERPSRGPKPKLTLEDIVAAGVRVADEEGLEALSMQRVAKELGFTTMSLYRYVPSKERLVEVMLDRASDGPPVFTGEVRDWREEIEAWVRALWAMYRLHPWALEAKVSAPPIGPGQLAWFEAALRPLAHAGLTDGELISTVMFLLGAVRELAGIAFGVERARAQAGISAAESEAGYDALLREFVDAERFPSLAKLVSEGAFAPSGLADEGVDLDLDFGVRRVLDGIEAYVAARRG</sequence>
<dbReference type="Pfam" id="PF00440">
    <property type="entry name" value="TetR_N"/>
    <property type="match status" value="1"/>
</dbReference>
<dbReference type="EMBL" id="SWMS01000006">
    <property type="protein sequence ID" value="TKG71107.1"/>
    <property type="molecule type" value="Genomic_DNA"/>
</dbReference>
<comment type="caution">
    <text evidence="6">The sequence shown here is derived from an EMBL/GenBank/DDBJ whole genome shotgun (WGS) entry which is preliminary data.</text>
</comment>
<dbReference type="InterPro" id="IPR050109">
    <property type="entry name" value="HTH-type_TetR-like_transc_reg"/>
</dbReference>
<feature type="DNA-binding region" description="H-T-H motif" evidence="4">
    <location>
        <begin position="49"/>
        <end position="68"/>
    </location>
</feature>
<dbReference type="PROSITE" id="PS50977">
    <property type="entry name" value="HTH_TETR_2"/>
    <property type="match status" value="1"/>
</dbReference>
<keyword evidence="1" id="KW-0805">Transcription regulation</keyword>
<name>A0ABY2S596_9PSEU</name>
<evidence type="ECO:0000256" key="1">
    <source>
        <dbReference type="ARBA" id="ARBA00023015"/>
    </source>
</evidence>
<dbReference type="Gene3D" id="1.10.357.10">
    <property type="entry name" value="Tetracycline Repressor, domain 2"/>
    <property type="match status" value="1"/>
</dbReference>
<gene>
    <name evidence="6" type="ORF">FCN18_13390</name>
</gene>
<keyword evidence="3" id="KW-0804">Transcription</keyword>